<dbReference type="AlphaFoldDB" id="A0A1M5EFP6"/>
<keyword evidence="1" id="KW-0732">Signal</keyword>
<dbReference type="PANTHER" id="PTHR30383:SF5">
    <property type="entry name" value="SGNH HYDROLASE-TYPE ESTERASE DOMAIN-CONTAINING PROTEIN"/>
    <property type="match status" value="1"/>
</dbReference>
<evidence type="ECO:0000313" key="3">
    <source>
        <dbReference type="EMBL" id="SHF78113.1"/>
    </source>
</evidence>
<reference evidence="4" key="1">
    <citation type="submission" date="2016-11" db="EMBL/GenBank/DDBJ databases">
        <authorList>
            <person name="Varghese N."/>
            <person name="Submissions S."/>
        </authorList>
    </citation>
    <scope>NUCLEOTIDE SEQUENCE [LARGE SCALE GENOMIC DNA]</scope>
    <source>
        <strain evidence="4">DSM 17539</strain>
    </source>
</reference>
<dbReference type="Pfam" id="PF13472">
    <property type="entry name" value="Lipase_GDSL_2"/>
    <property type="match status" value="1"/>
</dbReference>
<dbReference type="GO" id="GO:0004622">
    <property type="term" value="F:phosphatidylcholine lysophospholipase activity"/>
    <property type="evidence" value="ECO:0007669"/>
    <property type="project" value="TreeGrafter"/>
</dbReference>
<dbReference type="RefSeq" id="WP_072863943.1">
    <property type="nucleotide sequence ID" value="NZ_FQUX01000007.1"/>
</dbReference>
<name>A0A1M5EFP6_9FLAO</name>
<feature type="chain" id="PRO_5013110132" evidence="1">
    <location>
        <begin position="24"/>
        <end position="312"/>
    </location>
</feature>
<dbReference type="PANTHER" id="PTHR30383">
    <property type="entry name" value="THIOESTERASE 1/PROTEASE 1/LYSOPHOSPHOLIPASE L1"/>
    <property type="match status" value="1"/>
</dbReference>
<accession>A0A1M5EFP6</accession>
<evidence type="ECO:0000259" key="2">
    <source>
        <dbReference type="Pfam" id="PF13472"/>
    </source>
</evidence>
<dbReference type="InterPro" id="IPR036514">
    <property type="entry name" value="SGNH_hydro_sf"/>
</dbReference>
<dbReference type="OrthoDB" id="9774205at2"/>
<proteinExistence type="predicted"/>
<dbReference type="InterPro" id="IPR013830">
    <property type="entry name" value="SGNH_hydro"/>
</dbReference>
<dbReference type="CDD" id="cd01834">
    <property type="entry name" value="SGNH_hydrolase_like_2"/>
    <property type="match status" value="1"/>
</dbReference>
<gene>
    <name evidence="3" type="ORF">SAMN03080594_107117</name>
</gene>
<dbReference type="Proteomes" id="UP000184406">
    <property type="component" value="Unassembled WGS sequence"/>
</dbReference>
<organism evidence="3 4">
    <name type="scientific">Arenibacter palladensis</name>
    <dbReference type="NCBI Taxonomy" id="237373"/>
    <lineage>
        <taxon>Bacteria</taxon>
        <taxon>Pseudomonadati</taxon>
        <taxon>Bacteroidota</taxon>
        <taxon>Flavobacteriia</taxon>
        <taxon>Flavobacteriales</taxon>
        <taxon>Flavobacteriaceae</taxon>
        <taxon>Arenibacter</taxon>
    </lineage>
</organism>
<sequence length="312" mass="36272">MINTKFSTIFFSLLMMLQFHVKAQNSYEIPQDVKRILFLGNSITYSGQYVSYIDVYLTLQYPDRDIEIINVGLPSETVSGLSEHGHADGKFPRPDLHERLKRILEQTKPDLIFSCYGMNDGIYLPFDEERFQRYKDGINWLNQEVLKNGTPIVHITPPIYDGRKGEAYSNVLDIYADWIISKRYTDGWKVIDIHWPMKKYLEDQRLSNDDFYLAKDGVHPNDTGHWIMAKQLLLYLGEDEVSKANGIEEVVSQFHHGVAIWKLVEERQKIMKDAWLTSIGHQRPGMNVGLAFGEALDKTEMLRKQIRNLQKN</sequence>
<evidence type="ECO:0000256" key="1">
    <source>
        <dbReference type="SAM" id="SignalP"/>
    </source>
</evidence>
<evidence type="ECO:0000313" key="4">
    <source>
        <dbReference type="Proteomes" id="UP000184406"/>
    </source>
</evidence>
<keyword evidence="4" id="KW-1185">Reference proteome</keyword>
<dbReference type="EMBL" id="FQUX01000007">
    <property type="protein sequence ID" value="SHF78113.1"/>
    <property type="molecule type" value="Genomic_DNA"/>
</dbReference>
<feature type="domain" description="SGNH hydrolase-type esterase" evidence="2">
    <location>
        <begin position="38"/>
        <end position="226"/>
    </location>
</feature>
<dbReference type="InterPro" id="IPR051532">
    <property type="entry name" value="Ester_Hydrolysis_Enzymes"/>
</dbReference>
<feature type="signal peptide" evidence="1">
    <location>
        <begin position="1"/>
        <end position="23"/>
    </location>
</feature>
<protein>
    <submittedName>
        <fullName evidence="3">Lysophospholipase L1</fullName>
    </submittedName>
</protein>
<dbReference type="SUPFAM" id="SSF52266">
    <property type="entry name" value="SGNH hydrolase"/>
    <property type="match status" value="1"/>
</dbReference>
<dbReference type="Gene3D" id="3.40.50.1110">
    <property type="entry name" value="SGNH hydrolase"/>
    <property type="match status" value="1"/>
</dbReference>